<dbReference type="SUPFAM" id="SSF88946">
    <property type="entry name" value="Sigma2 domain of RNA polymerase sigma factors"/>
    <property type="match status" value="1"/>
</dbReference>
<evidence type="ECO:0000256" key="4">
    <source>
        <dbReference type="ARBA" id="ARBA00023163"/>
    </source>
</evidence>
<dbReference type="Pfam" id="PF04542">
    <property type="entry name" value="Sigma70_r2"/>
    <property type="match status" value="1"/>
</dbReference>
<accession>A0ABY7TLF2</accession>
<proteinExistence type="inferred from homology"/>
<sequence length="181" mass="19751">MHDPFDDQPIEMLLAAVAEQDRAAFAALYRRTSPKLYGVLLRILIDRSETDDAMQDLFVRIWRGAGAYDASRGAPLTWLAAVARNLAIDLRRRGISRGSDRRSDTDPEMLSVAMGGASSESLATLNICLDRLDPANRALILAAYIHGDSREDLAERSGKPVGTIKSLLRRGLAALKACLDG</sequence>
<evidence type="ECO:0000256" key="3">
    <source>
        <dbReference type="ARBA" id="ARBA00023082"/>
    </source>
</evidence>
<feature type="domain" description="RNA polymerase sigma factor 70 region 4 type 2" evidence="6">
    <location>
        <begin position="128"/>
        <end position="175"/>
    </location>
</feature>
<keyword evidence="2" id="KW-0805">Transcription regulation</keyword>
<evidence type="ECO:0000256" key="1">
    <source>
        <dbReference type="ARBA" id="ARBA00010641"/>
    </source>
</evidence>
<organism evidence="7 8">
    <name type="scientific">Sphingomonas naphthae</name>
    <dbReference type="NCBI Taxonomy" id="1813468"/>
    <lineage>
        <taxon>Bacteria</taxon>
        <taxon>Pseudomonadati</taxon>
        <taxon>Pseudomonadota</taxon>
        <taxon>Alphaproteobacteria</taxon>
        <taxon>Sphingomonadales</taxon>
        <taxon>Sphingomonadaceae</taxon>
        <taxon>Sphingomonas</taxon>
    </lineage>
</organism>
<name>A0ABY7TLF2_9SPHN</name>
<dbReference type="EMBL" id="CP117411">
    <property type="protein sequence ID" value="WCT74071.1"/>
    <property type="molecule type" value="Genomic_DNA"/>
</dbReference>
<dbReference type="Gene3D" id="1.10.1740.10">
    <property type="match status" value="1"/>
</dbReference>
<keyword evidence="3" id="KW-0731">Sigma factor</keyword>
<gene>
    <name evidence="7" type="ORF">PQ455_02240</name>
</gene>
<evidence type="ECO:0000313" key="8">
    <source>
        <dbReference type="Proteomes" id="UP001220395"/>
    </source>
</evidence>
<evidence type="ECO:0000256" key="2">
    <source>
        <dbReference type="ARBA" id="ARBA00023015"/>
    </source>
</evidence>
<evidence type="ECO:0000259" key="6">
    <source>
        <dbReference type="Pfam" id="PF08281"/>
    </source>
</evidence>
<dbReference type="Proteomes" id="UP001220395">
    <property type="component" value="Chromosome"/>
</dbReference>
<dbReference type="Pfam" id="PF08281">
    <property type="entry name" value="Sigma70_r4_2"/>
    <property type="match status" value="1"/>
</dbReference>
<keyword evidence="4" id="KW-0804">Transcription</keyword>
<evidence type="ECO:0000259" key="5">
    <source>
        <dbReference type="Pfam" id="PF04542"/>
    </source>
</evidence>
<dbReference type="InterPro" id="IPR036388">
    <property type="entry name" value="WH-like_DNA-bd_sf"/>
</dbReference>
<dbReference type="InterPro" id="IPR013249">
    <property type="entry name" value="RNA_pol_sigma70_r4_t2"/>
</dbReference>
<protein>
    <submittedName>
        <fullName evidence="7">Sigma-70 family RNA polymerase sigma factor</fullName>
    </submittedName>
</protein>
<dbReference type="Gene3D" id="1.10.10.10">
    <property type="entry name" value="Winged helix-like DNA-binding domain superfamily/Winged helix DNA-binding domain"/>
    <property type="match status" value="1"/>
</dbReference>
<comment type="similarity">
    <text evidence="1">Belongs to the sigma-70 factor family. ECF subfamily.</text>
</comment>
<evidence type="ECO:0000313" key="7">
    <source>
        <dbReference type="EMBL" id="WCT74071.1"/>
    </source>
</evidence>
<feature type="domain" description="RNA polymerase sigma-70 region 2" evidence="5">
    <location>
        <begin position="28"/>
        <end position="93"/>
    </location>
</feature>
<dbReference type="InterPro" id="IPR039425">
    <property type="entry name" value="RNA_pol_sigma-70-like"/>
</dbReference>
<dbReference type="PANTHER" id="PTHR43133:SF62">
    <property type="entry name" value="RNA POLYMERASE SIGMA FACTOR SIGZ"/>
    <property type="match status" value="1"/>
</dbReference>
<dbReference type="PANTHER" id="PTHR43133">
    <property type="entry name" value="RNA POLYMERASE ECF-TYPE SIGMA FACTO"/>
    <property type="match status" value="1"/>
</dbReference>
<dbReference type="InterPro" id="IPR013324">
    <property type="entry name" value="RNA_pol_sigma_r3/r4-like"/>
</dbReference>
<dbReference type="SUPFAM" id="SSF88659">
    <property type="entry name" value="Sigma3 and sigma4 domains of RNA polymerase sigma factors"/>
    <property type="match status" value="1"/>
</dbReference>
<keyword evidence="8" id="KW-1185">Reference proteome</keyword>
<dbReference type="InterPro" id="IPR014284">
    <property type="entry name" value="RNA_pol_sigma-70_dom"/>
</dbReference>
<dbReference type="InterPro" id="IPR013325">
    <property type="entry name" value="RNA_pol_sigma_r2"/>
</dbReference>
<dbReference type="NCBIfam" id="TIGR02937">
    <property type="entry name" value="sigma70-ECF"/>
    <property type="match status" value="1"/>
</dbReference>
<dbReference type="InterPro" id="IPR007627">
    <property type="entry name" value="RNA_pol_sigma70_r2"/>
</dbReference>
<dbReference type="RefSeq" id="WP_273688811.1">
    <property type="nucleotide sequence ID" value="NZ_CP117411.1"/>
</dbReference>
<reference evidence="7 8" key="1">
    <citation type="submission" date="2023-02" db="EMBL/GenBank/DDBJ databases">
        <title>Genome sequence of Sphingomonas naphthae.</title>
        <authorList>
            <person name="Kim S."/>
            <person name="Heo J."/>
            <person name="Kwon S.-W."/>
        </authorList>
    </citation>
    <scope>NUCLEOTIDE SEQUENCE [LARGE SCALE GENOMIC DNA]</scope>
    <source>
        <strain evidence="7 8">KACC 18716</strain>
    </source>
</reference>